<proteinExistence type="inferred from homology"/>
<comment type="catalytic activity">
    <reaction evidence="5 6">
        <text>NAD(+) + ATP = ADP + NADP(+) + H(+)</text>
        <dbReference type="Rhea" id="RHEA:18629"/>
        <dbReference type="ChEBI" id="CHEBI:15378"/>
        <dbReference type="ChEBI" id="CHEBI:30616"/>
        <dbReference type="ChEBI" id="CHEBI:57540"/>
        <dbReference type="ChEBI" id="CHEBI:58349"/>
        <dbReference type="ChEBI" id="CHEBI:456216"/>
        <dbReference type="EC" id="2.7.1.23"/>
    </reaction>
</comment>
<evidence type="ECO:0000256" key="2">
    <source>
        <dbReference type="ARBA" id="ARBA00022777"/>
    </source>
</evidence>
<name>A0A2T0WQX9_9BACT</name>
<dbReference type="Proteomes" id="UP000238157">
    <property type="component" value="Unassembled WGS sequence"/>
</dbReference>
<dbReference type="OrthoDB" id="9774737at2"/>
<dbReference type="GO" id="GO:0005524">
    <property type="term" value="F:ATP binding"/>
    <property type="evidence" value="ECO:0007669"/>
    <property type="project" value="UniProtKB-KW"/>
</dbReference>
<dbReference type="GO" id="GO:0051287">
    <property type="term" value="F:NAD binding"/>
    <property type="evidence" value="ECO:0007669"/>
    <property type="project" value="UniProtKB-ARBA"/>
</dbReference>
<feature type="binding site" evidence="6">
    <location>
        <begin position="187"/>
        <end position="192"/>
    </location>
    <ligand>
        <name>NAD(+)</name>
        <dbReference type="ChEBI" id="CHEBI:57540"/>
    </ligand>
</feature>
<keyword evidence="3 6" id="KW-0521">NADP</keyword>
<keyword evidence="4 6" id="KW-0520">NAD</keyword>
<sequence length="292" mass="32726">MKICLHGINLQKEFIPFIELLIETMTSRGIRIFYTEKFGKSLQKLVLNIHGEITEIEKKQIQEMDFLFSVGGDGTLLDTITLIGKSEVPVLGINTGRLGFLATVAKENIKDAIDDLLKKEFTIESRALLEMEASRPVFNGADFALNEFTIHKRDTSSMITVHTYIDGQYLNSYWADGLIVATPTGSTGYSLSCGGPLITPGARNFVITPVSPHNLNVRPIVVSDESEISFRIEGRSEKFLISLDSRSTAIDASVELKVRKAAFAAKLVKFSKYNYFDTLRQKLNWGFDMRNR</sequence>
<reference evidence="7 8" key="1">
    <citation type="submission" date="2018-03" db="EMBL/GenBank/DDBJ databases">
        <title>Genomic Encyclopedia of Archaeal and Bacterial Type Strains, Phase II (KMG-II): from individual species to whole genera.</title>
        <authorList>
            <person name="Goeker M."/>
        </authorList>
    </citation>
    <scope>NUCLEOTIDE SEQUENCE [LARGE SCALE GENOMIC DNA]</scope>
    <source>
        <strain evidence="7 8">DSM 27929</strain>
    </source>
</reference>
<dbReference type="InterPro" id="IPR002504">
    <property type="entry name" value="NADK"/>
</dbReference>
<dbReference type="NCBIfam" id="NF002521">
    <property type="entry name" value="PRK01911.1"/>
    <property type="match status" value="1"/>
</dbReference>
<dbReference type="PANTHER" id="PTHR20275:SF0">
    <property type="entry name" value="NAD KINASE"/>
    <property type="match status" value="1"/>
</dbReference>
<protein>
    <recommendedName>
        <fullName evidence="6">NAD kinase</fullName>
        <ecNumber evidence="6">2.7.1.23</ecNumber>
    </recommendedName>
    <alternativeName>
        <fullName evidence="6">ATP-dependent NAD kinase</fullName>
    </alternativeName>
</protein>
<keyword evidence="6" id="KW-0067">ATP-binding</keyword>
<dbReference type="GO" id="GO:0006741">
    <property type="term" value="P:NADP+ biosynthetic process"/>
    <property type="evidence" value="ECO:0007669"/>
    <property type="project" value="UniProtKB-UniRule"/>
</dbReference>
<dbReference type="RefSeq" id="WP_106132888.1">
    <property type="nucleotide sequence ID" value="NZ_PVTR01000003.1"/>
</dbReference>
<comment type="caution">
    <text evidence="6">Lacks conserved residue(s) required for the propagation of feature annotation.</text>
</comment>
<evidence type="ECO:0000256" key="5">
    <source>
        <dbReference type="ARBA" id="ARBA00047925"/>
    </source>
</evidence>
<dbReference type="GO" id="GO:0019674">
    <property type="term" value="P:NAD+ metabolic process"/>
    <property type="evidence" value="ECO:0007669"/>
    <property type="project" value="InterPro"/>
</dbReference>
<dbReference type="GO" id="GO:0003951">
    <property type="term" value="F:NAD+ kinase activity"/>
    <property type="evidence" value="ECO:0007669"/>
    <property type="project" value="UniProtKB-UniRule"/>
</dbReference>
<keyword evidence="8" id="KW-1185">Reference proteome</keyword>
<dbReference type="PANTHER" id="PTHR20275">
    <property type="entry name" value="NAD KINASE"/>
    <property type="match status" value="1"/>
</dbReference>
<dbReference type="Gene3D" id="2.60.200.30">
    <property type="entry name" value="Probable inorganic polyphosphate/atp-NAD kinase, domain 2"/>
    <property type="match status" value="1"/>
</dbReference>
<feature type="active site" description="Proton acceptor" evidence="6">
    <location>
        <position position="73"/>
    </location>
</feature>
<organism evidence="7 8">
    <name type="scientific">Mongoliibacter ruber</name>
    <dbReference type="NCBI Taxonomy" id="1750599"/>
    <lineage>
        <taxon>Bacteria</taxon>
        <taxon>Pseudomonadati</taxon>
        <taxon>Bacteroidota</taxon>
        <taxon>Cytophagia</taxon>
        <taxon>Cytophagales</taxon>
        <taxon>Cyclobacteriaceae</taxon>
        <taxon>Mongoliibacter</taxon>
    </lineage>
</organism>
<dbReference type="InterPro" id="IPR017438">
    <property type="entry name" value="ATP-NAD_kinase_N"/>
</dbReference>
<dbReference type="AlphaFoldDB" id="A0A2T0WQX9"/>
<dbReference type="SUPFAM" id="SSF111331">
    <property type="entry name" value="NAD kinase/diacylglycerol kinase-like"/>
    <property type="match status" value="1"/>
</dbReference>
<dbReference type="EC" id="2.7.1.23" evidence="6"/>
<evidence type="ECO:0000256" key="6">
    <source>
        <dbReference type="HAMAP-Rule" id="MF_00361"/>
    </source>
</evidence>
<gene>
    <name evidence="6" type="primary">nadK</name>
    <name evidence="7" type="ORF">CLW00_103231</name>
</gene>
<keyword evidence="6" id="KW-0963">Cytoplasm</keyword>
<keyword evidence="6" id="KW-0547">Nucleotide-binding</keyword>
<dbReference type="GO" id="GO:0046872">
    <property type="term" value="F:metal ion binding"/>
    <property type="evidence" value="ECO:0007669"/>
    <property type="project" value="UniProtKB-UniRule"/>
</dbReference>
<dbReference type="InterPro" id="IPR016064">
    <property type="entry name" value="NAD/diacylglycerol_kinase_sf"/>
</dbReference>
<evidence type="ECO:0000256" key="1">
    <source>
        <dbReference type="ARBA" id="ARBA00022679"/>
    </source>
</evidence>
<comment type="function">
    <text evidence="6">Involved in the regulation of the intracellular balance of NAD and NADP, and is a key enzyme in the biosynthesis of NADP. Catalyzes specifically the phosphorylation on 2'-hydroxyl of the adenosine moiety of NAD to yield NADP.</text>
</comment>
<comment type="caution">
    <text evidence="7">The sequence shown here is derived from an EMBL/GenBank/DDBJ whole genome shotgun (WGS) entry which is preliminary data.</text>
</comment>
<feature type="binding site" evidence="6">
    <location>
        <position position="176"/>
    </location>
    <ligand>
        <name>NAD(+)</name>
        <dbReference type="ChEBI" id="CHEBI:57540"/>
    </ligand>
</feature>
<feature type="binding site" evidence="6">
    <location>
        <begin position="73"/>
        <end position="74"/>
    </location>
    <ligand>
        <name>NAD(+)</name>
        <dbReference type="ChEBI" id="CHEBI:57540"/>
    </ligand>
</feature>
<dbReference type="InterPro" id="IPR017437">
    <property type="entry name" value="ATP-NAD_kinase_PpnK-typ_C"/>
</dbReference>
<dbReference type="GO" id="GO:0005737">
    <property type="term" value="C:cytoplasm"/>
    <property type="evidence" value="ECO:0007669"/>
    <property type="project" value="UniProtKB-SubCell"/>
</dbReference>
<keyword evidence="1 6" id="KW-0808">Transferase</keyword>
<dbReference type="EMBL" id="PVTR01000003">
    <property type="protein sequence ID" value="PRY89109.1"/>
    <property type="molecule type" value="Genomic_DNA"/>
</dbReference>
<comment type="similarity">
    <text evidence="6">Belongs to the NAD kinase family.</text>
</comment>
<evidence type="ECO:0000256" key="3">
    <source>
        <dbReference type="ARBA" id="ARBA00022857"/>
    </source>
</evidence>
<dbReference type="HAMAP" id="MF_00361">
    <property type="entry name" value="NAD_kinase"/>
    <property type="match status" value="1"/>
</dbReference>
<evidence type="ECO:0000313" key="8">
    <source>
        <dbReference type="Proteomes" id="UP000238157"/>
    </source>
</evidence>
<comment type="cofactor">
    <cofactor evidence="6">
        <name>a divalent metal cation</name>
        <dbReference type="ChEBI" id="CHEBI:60240"/>
    </cofactor>
</comment>
<dbReference type="Pfam" id="PF20143">
    <property type="entry name" value="NAD_kinase_C"/>
    <property type="match status" value="1"/>
</dbReference>
<accession>A0A2T0WQX9</accession>
<dbReference type="Pfam" id="PF01513">
    <property type="entry name" value="NAD_kinase"/>
    <property type="match status" value="1"/>
</dbReference>
<feature type="binding site" evidence="6">
    <location>
        <begin position="146"/>
        <end position="147"/>
    </location>
    <ligand>
        <name>NAD(+)</name>
        <dbReference type="ChEBI" id="CHEBI:57540"/>
    </ligand>
</feature>
<keyword evidence="2 6" id="KW-0418">Kinase</keyword>
<evidence type="ECO:0000313" key="7">
    <source>
        <dbReference type="EMBL" id="PRY89109.1"/>
    </source>
</evidence>
<evidence type="ECO:0000256" key="4">
    <source>
        <dbReference type="ARBA" id="ARBA00023027"/>
    </source>
</evidence>
<comment type="subcellular location">
    <subcellularLocation>
        <location evidence="6">Cytoplasm</location>
    </subcellularLocation>
</comment>
<dbReference type="Gene3D" id="3.40.50.10330">
    <property type="entry name" value="Probable inorganic polyphosphate/atp-NAD kinase, domain 1"/>
    <property type="match status" value="1"/>
</dbReference>